<dbReference type="Pfam" id="PF00440">
    <property type="entry name" value="TetR_N"/>
    <property type="match status" value="1"/>
</dbReference>
<keyword evidence="1" id="KW-0805">Transcription regulation</keyword>
<accession>A0A6L5YEG1</accession>
<sequence length="204" mass="22975">MERESETQAKILAAATAEFLRKGFRGASLRQIVKSVGVTTGAFYRYYASKEELFDALVMPHARRIMELYEAGAADFKRMAPGEQIDAMGEAERRCMRAMYEYARAHRDAFRLILAAPESSKCGDFIHRLTEREIAETRGFMSLLAAHGRAVTALSPRFEHIVVSGRFAALFELIVHDVPPEEALKCIDQLCDFHRAGWAKLMGL</sequence>
<dbReference type="InterPro" id="IPR009057">
    <property type="entry name" value="Homeodomain-like_sf"/>
</dbReference>
<dbReference type="PRINTS" id="PR00455">
    <property type="entry name" value="HTHTETR"/>
</dbReference>
<evidence type="ECO:0000256" key="2">
    <source>
        <dbReference type="ARBA" id="ARBA00023125"/>
    </source>
</evidence>
<evidence type="ECO:0000256" key="3">
    <source>
        <dbReference type="ARBA" id="ARBA00023163"/>
    </source>
</evidence>
<dbReference type="InterPro" id="IPR001647">
    <property type="entry name" value="HTH_TetR"/>
</dbReference>
<dbReference type="Gene3D" id="1.10.357.10">
    <property type="entry name" value="Tetracycline Repressor, domain 2"/>
    <property type="match status" value="1"/>
</dbReference>
<dbReference type="PANTHER" id="PTHR30055">
    <property type="entry name" value="HTH-TYPE TRANSCRIPTIONAL REGULATOR RUTR"/>
    <property type="match status" value="1"/>
</dbReference>
<evidence type="ECO:0000313" key="7">
    <source>
        <dbReference type="Proteomes" id="UP000473699"/>
    </source>
</evidence>
<evidence type="ECO:0000256" key="4">
    <source>
        <dbReference type="PROSITE-ProRule" id="PRU00335"/>
    </source>
</evidence>
<dbReference type="PROSITE" id="PS50977">
    <property type="entry name" value="HTH_TETR_2"/>
    <property type="match status" value="1"/>
</dbReference>
<dbReference type="InterPro" id="IPR050109">
    <property type="entry name" value="HTH-type_TetR-like_transc_reg"/>
</dbReference>
<dbReference type="AlphaFoldDB" id="A0A6L5YEG1"/>
<organism evidence="6 7">
    <name type="scientific">Pyramidobacter porci</name>
    <dbReference type="NCBI Taxonomy" id="2605789"/>
    <lineage>
        <taxon>Bacteria</taxon>
        <taxon>Thermotogati</taxon>
        <taxon>Synergistota</taxon>
        <taxon>Synergistia</taxon>
        <taxon>Synergistales</taxon>
        <taxon>Dethiosulfovibrionaceae</taxon>
        <taxon>Pyramidobacter</taxon>
    </lineage>
</organism>
<proteinExistence type="predicted"/>
<reference evidence="6 7" key="1">
    <citation type="submission" date="2019-08" db="EMBL/GenBank/DDBJ databases">
        <title>In-depth cultivation of the pig gut microbiome towards novel bacterial diversity and tailored functional studies.</title>
        <authorList>
            <person name="Wylensek D."/>
            <person name="Hitch T.C.A."/>
            <person name="Clavel T."/>
        </authorList>
    </citation>
    <scope>NUCLEOTIDE SEQUENCE [LARGE SCALE GENOMIC DNA]</scope>
    <source>
        <strain evidence="6 7">SM-530-WT-4B</strain>
    </source>
</reference>
<dbReference type="PANTHER" id="PTHR30055:SF234">
    <property type="entry name" value="HTH-TYPE TRANSCRIPTIONAL REGULATOR BETI"/>
    <property type="match status" value="1"/>
</dbReference>
<comment type="caution">
    <text evidence="6">The sequence shown here is derived from an EMBL/GenBank/DDBJ whole genome shotgun (WGS) entry which is preliminary data.</text>
</comment>
<gene>
    <name evidence="6" type="ORF">FYJ74_10645</name>
</gene>
<dbReference type="GO" id="GO:0003700">
    <property type="term" value="F:DNA-binding transcription factor activity"/>
    <property type="evidence" value="ECO:0007669"/>
    <property type="project" value="TreeGrafter"/>
</dbReference>
<dbReference type="GO" id="GO:0000976">
    <property type="term" value="F:transcription cis-regulatory region binding"/>
    <property type="evidence" value="ECO:0007669"/>
    <property type="project" value="TreeGrafter"/>
</dbReference>
<feature type="DNA-binding region" description="H-T-H motif" evidence="4">
    <location>
        <begin position="28"/>
        <end position="47"/>
    </location>
</feature>
<dbReference type="RefSeq" id="WP_154529558.1">
    <property type="nucleotide sequence ID" value="NZ_VUNH01000012.1"/>
</dbReference>
<dbReference type="SUPFAM" id="SSF46689">
    <property type="entry name" value="Homeodomain-like"/>
    <property type="match status" value="1"/>
</dbReference>
<keyword evidence="2 4" id="KW-0238">DNA-binding</keyword>
<protein>
    <submittedName>
        <fullName evidence="6">TetR/AcrR family transcriptional regulator</fullName>
    </submittedName>
</protein>
<feature type="domain" description="HTH tetR-type" evidence="5">
    <location>
        <begin position="5"/>
        <end position="65"/>
    </location>
</feature>
<keyword evidence="3" id="KW-0804">Transcription</keyword>
<evidence type="ECO:0000259" key="5">
    <source>
        <dbReference type="PROSITE" id="PS50977"/>
    </source>
</evidence>
<keyword evidence="7" id="KW-1185">Reference proteome</keyword>
<evidence type="ECO:0000256" key="1">
    <source>
        <dbReference type="ARBA" id="ARBA00023015"/>
    </source>
</evidence>
<name>A0A6L5YEG1_9BACT</name>
<dbReference type="Proteomes" id="UP000473699">
    <property type="component" value="Unassembled WGS sequence"/>
</dbReference>
<evidence type="ECO:0000313" key="6">
    <source>
        <dbReference type="EMBL" id="MST56483.1"/>
    </source>
</evidence>
<dbReference type="EMBL" id="VUNH01000012">
    <property type="protein sequence ID" value="MST56483.1"/>
    <property type="molecule type" value="Genomic_DNA"/>
</dbReference>